<protein>
    <submittedName>
        <fullName evidence="2">Type I-U CRISPR-associated RAMP protein Csb1/Cas7u</fullName>
    </submittedName>
</protein>
<keyword evidence="3" id="KW-1185">Reference proteome</keyword>
<accession>A0ABZ1BQY7</accession>
<gene>
    <name evidence="2" type="primary">cas7u</name>
    <name evidence="2" type="ORF">VLY81_01795</name>
</gene>
<dbReference type="Pfam" id="PF09617">
    <property type="entry name" value="Cas_GSU0053"/>
    <property type="match status" value="1"/>
</dbReference>
<dbReference type="EMBL" id="CP141614">
    <property type="protein sequence ID" value="WRP14930.1"/>
    <property type="molecule type" value="Genomic_DNA"/>
</dbReference>
<reference evidence="3" key="1">
    <citation type="submission" date="2023-12" db="EMBL/GenBank/DDBJ databases">
        <title>Novel isolates from deep terrestrial aquifers shed light on the physiology and ecology of the class Limnochordia.</title>
        <authorList>
            <person name="Karnachuk O.V."/>
            <person name="Lukina A.P."/>
            <person name="Avakyan M.R."/>
            <person name="Kadnikov V."/>
            <person name="Begmatov S."/>
            <person name="Beletsky A.V."/>
            <person name="Mardanov A.V."/>
            <person name="Ravin N.V."/>
        </authorList>
    </citation>
    <scope>NUCLEOTIDE SEQUENCE [LARGE SCALE GENOMIC DNA]</scope>
    <source>
        <strain evidence="3">LN</strain>
    </source>
</reference>
<evidence type="ECO:0000313" key="3">
    <source>
        <dbReference type="Proteomes" id="UP001333102"/>
    </source>
</evidence>
<dbReference type="NCBIfam" id="TIGR02570">
    <property type="entry name" value="cas7_GSU0053"/>
    <property type="match status" value="1"/>
</dbReference>
<name>A0ABZ1BQY7_9FIRM</name>
<proteinExistence type="predicted"/>
<evidence type="ECO:0000256" key="1">
    <source>
        <dbReference type="SAM" id="MobiDB-lite"/>
    </source>
</evidence>
<feature type="compositionally biased region" description="Basic and acidic residues" evidence="1">
    <location>
        <begin position="345"/>
        <end position="354"/>
    </location>
</feature>
<dbReference type="Proteomes" id="UP001333102">
    <property type="component" value="Chromosome"/>
</dbReference>
<feature type="region of interest" description="Disordered" evidence="1">
    <location>
        <begin position="340"/>
        <end position="361"/>
    </location>
</feature>
<sequence>MTSSARVASWLDVSRQESRIFIEVELKPAQGQRFQPTGFPDLGPARFESADGTPFLLVESVQSMANRLEAVCWDEAAGDLVAPLRGLPWVKVEVVGPDGTVIGETSSVLEAHRLNSPYIIGDEDGEFRRLLSEAAGIQARKGGRGRRGADASQESASVGLVDRRRLAQAVFRFDPFSVLHGVFLEKLDGRARLTRALSAFIEAEDARSVLSGGVKNDRIDPQGDTQAGFGNVPFTREEFVARRIVAYFNLDLALLRSYGLPSPATELMTLLSLWKIRRFLDHGLRLRTACDLVVKEERVVRPQGLHLPRVEELEPELRRLIEACRPYFASPPVTRVVARYQRKKGATEPSRDGDSAQETDD</sequence>
<dbReference type="InterPro" id="IPR013403">
    <property type="entry name" value="CRISPR-assoc_prot_Csb1/Cas7u"/>
</dbReference>
<organism evidence="2 3">
    <name type="scientific">Geochorda subterranea</name>
    <dbReference type="NCBI Taxonomy" id="3109564"/>
    <lineage>
        <taxon>Bacteria</taxon>
        <taxon>Bacillati</taxon>
        <taxon>Bacillota</taxon>
        <taxon>Limnochordia</taxon>
        <taxon>Limnochordales</taxon>
        <taxon>Geochordaceae</taxon>
        <taxon>Geochorda</taxon>
    </lineage>
</organism>
<dbReference type="RefSeq" id="WP_324669317.1">
    <property type="nucleotide sequence ID" value="NZ_CP141614.1"/>
</dbReference>
<evidence type="ECO:0000313" key="2">
    <source>
        <dbReference type="EMBL" id="WRP14930.1"/>
    </source>
</evidence>